<name>A0A132TMP0_9BACL</name>
<organism evidence="1 2">
    <name type="scientific">Paenibacillus riograndensis</name>
    <dbReference type="NCBI Taxonomy" id="483937"/>
    <lineage>
        <taxon>Bacteria</taxon>
        <taxon>Bacillati</taxon>
        <taxon>Bacillota</taxon>
        <taxon>Bacilli</taxon>
        <taxon>Bacillales</taxon>
        <taxon>Paenibacillaceae</taxon>
        <taxon>Paenibacillus</taxon>
        <taxon>Paenibacillus sonchi group</taxon>
    </lineage>
</organism>
<dbReference type="InterPro" id="IPR049215">
    <property type="entry name" value="DUF6809"/>
</dbReference>
<dbReference type="EMBL" id="LIRB01000144">
    <property type="protein sequence ID" value="KWX72637.1"/>
    <property type="molecule type" value="Genomic_DNA"/>
</dbReference>
<dbReference type="PATRIC" id="fig|483937.3.peg.5912"/>
<sequence length="98" mass="11051">MGSILEALFYGNIRPDEGIHPKHSEYQELNREISSFINAYHKKLSPEEYDEFEKLIDLLGQSTSMYSAAAYKEGFRLGALMMIEVMGAEGKAVGDSRE</sequence>
<dbReference type="AlphaFoldDB" id="A0A132TMP0"/>
<proteinExistence type="predicted"/>
<dbReference type="Pfam" id="PF20648">
    <property type="entry name" value="DUF6809"/>
    <property type="match status" value="1"/>
</dbReference>
<dbReference type="RefSeq" id="WP_060862649.1">
    <property type="nucleotide sequence ID" value="NZ_LIRB01000144.1"/>
</dbReference>
<comment type="caution">
    <text evidence="1">The sequence shown here is derived from an EMBL/GenBank/DDBJ whole genome shotgun (WGS) entry which is preliminary data.</text>
</comment>
<keyword evidence="2" id="KW-1185">Reference proteome</keyword>
<reference evidence="1 2" key="1">
    <citation type="submission" date="2015-08" db="EMBL/GenBank/DDBJ databases">
        <title>Genomes of Paenibacillus riograndensis.</title>
        <authorList>
            <person name="Sant'Anna F.H."/>
            <person name="Souza R."/>
            <person name="Ambrosini A."/>
            <person name="Bach E."/>
            <person name="Fernandes G."/>
            <person name="Balsanelli E."/>
            <person name="Baura V.A."/>
            <person name="Pedrosa F.O."/>
            <person name="Souza E.M."/>
            <person name="Passaglia L."/>
        </authorList>
    </citation>
    <scope>NUCLEOTIDE SEQUENCE [LARGE SCALE GENOMIC DNA]</scope>
    <source>
        <strain evidence="1 2">CAS34</strain>
    </source>
</reference>
<dbReference type="OrthoDB" id="9795830at2"/>
<dbReference type="Proteomes" id="UP000070475">
    <property type="component" value="Unassembled WGS sequence"/>
</dbReference>
<evidence type="ECO:0000313" key="1">
    <source>
        <dbReference type="EMBL" id="KWX72637.1"/>
    </source>
</evidence>
<accession>A0A132TMP0</accession>
<gene>
    <name evidence="1" type="ORF">AMQ84_25600</name>
</gene>
<protein>
    <submittedName>
        <fullName evidence="1">Uncharacterized protein</fullName>
    </submittedName>
</protein>
<evidence type="ECO:0000313" key="2">
    <source>
        <dbReference type="Proteomes" id="UP000070475"/>
    </source>
</evidence>